<keyword evidence="2" id="KW-1185">Reference proteome</keyword>
<dbReference type="Proteomes" id="UP000265520">
    <property type="component" value="Unassembled WGS sequence"/>
</dbReference>
<organism evidence="1 2">
    <name type="scientific">Trifolium medium</name>
    <dbReference type="NCBI Taxonomy" id="97028"/>
    <lineage>
        <taxon>Eukaryota</taxon>
        <taxon>Viridiplantae</taxon>
        <taxon>Streptophyta</taxon>
        <taxon>Embryophyta</taxon>
        <taxon>Tracheophyta</taxon>
        <taxon>Spermatophyta</taxon>
        <taxon>Magnoliopsida</taxon>
        <taxon>eudicotyledons</taxon>
        <taxon>Gunneridae</taxon>
        <taxon>Pentapetalae</taxon>
        <taxon>rosids</taxon>
        <taxon>fabids</taxon>
        <taxon>Fabales</taxon>
        <taxon>Fabaceae</taxon>
        <taxon>Papilionoideae</taxon>
        <taxon>50 kb inversion clade</taxon>
        <taxon>NPAAA clade</taxon>
        <taxon>Hologalegina</taxon>
        <taxon>IRL clade</taxon>
        <taxon>Trifolieae</taxon>
        <taxon>Trifolium</taxon>
    </lineage>
</organism>
<reference evidence="1 2" key="1">
    <citation type="journal article" date="2018" name="Front. Plant Sci.">
        <title>Red Clover (Trifolium pratense) and Zigzag Clover (T. medium) - A Picture of Genomic Similarities and Differences.</title>
        <authorList>
            <person name="Dluhosova J."/>
            <person name="Istvanek J."/>
            <person name="Nedelnik J."/>
            <person name="Repkova J."/>
        </authorList>
    </citation>
    <scope>NUCLEOTIDE SEQUENCE [LARGE SCALE GENOMIC DNA]</scope>
    <source>
        <strain evidence="2">cv. 10/8</strain>
        <tissue evidence="1">Leaf</tissue>
    </source>
</reference>
<evidence type="ECO:0000313" key="1">
    <source>
        <dbReference type="EMBL" id="MCI42408.1"/>
    </source>
</evidence>
<dbReference type="EMBL" id="LXQA010304121">
    <property type="protein sequence ID" value="MCI42408.1"/>
    <property type="molecule type" value="Genomic_DNA"/>
</dbReference>
<comment type="caution">
    <text evidence="1">The sequence shown here is derived from an EMBL/GenBank/DDBJ whole genome shotgun (WGS) entry which is preliminary data.</text>
</comment>
<sequence>MLITGRIKDNNESSLYTVFSRPRHPWPSRSCADGCALTGIEIVAGCLRRLTAKNLTGLCLAALAERDSTSSERVVTTMMRDTVFSVNDAVAAEK</sequence>
<protein>
    <submittedName>
        <fullName evidence="1">Uncharacterized protein</fullName>
    </submittedName>
</protein>
<name>A0A392S0L4_9FABA</name>
<evidence type="ECO:0000313" key="2">
    <source>
        <dbReference type="Proteomes" id="UP000265520"/>
    </source>
</evidence>
<proteinExistence type="predicted"/>
<accession>A0A392S0L4</accession>
<dbReference type="AlphaFoldDB" id="A0A392S0L4"/>
<feature type="non-terminal residue" evidence="1">
    <location>
        <position position="94"/>
    </location>
</feature>